<dbReference type="InterPro" id="IPR011009">
    <property type="entry name" value="Kinase-like_dom_sf"/>
</dbReference>
<reference evidence="3" key="1">
    <citation type="journal article" date="2017" name="Nat. Ecol. Evol.">
        <title>Genome expansion and lineage-specific genetic innovations in the forest pathogenic fungi Armillaria.</title>
        <authorList>
            <person name="Sipos G."/>
            <person name="Prasanna A.N."/>
            <person name="Walter M.C."/>
            <person name="O'Connor E."/>
            <person name="Balint B."/>
            <person name="Krizsan K."/>
            <person name="Kiss B."/>
            <person name="Hess J."/>
            <person name="Varga T."/>
            <person name="Slot J."/>
            <person name="Riley R."/>
            <person name="Boka B."/>
            <person name="Rigling D."/>
            <person name="Barry K."/>
            <person name="Lee J."/>
            <person name="Mihaltcheva S."/>
            <person name="LaButti K."/>
            <person name="Lipzen A."/>
            <person name="Waldron R."/>
            <person name="Moloney N.M."/>
            <person name="Sperisen C."/>
            <person name="Kredics L."/>
            <person name="Vagvoelgyi C."/>
            <person name="Patrignani A."/>
            <person name="Fitzpatrick D."/>
            <person name="Nagy I."/>
            <person name="Doyle S."/>
            <person name="Anderson J.B."/>
            <person name="Grigoriev I.V."/>
            <person name="Gueldener U."/>
            <person name="Muensterkoetter M."/>
            <person name="Nagy L.G."/>
        </authorList>
    </citation>
    <scope>NUCLEOTIDE SEQUENCE [LARGE SCALE GENOMIC DNA]</scope>
    <source>
        <strain evidence="3">Ar21-2</strain>
    </source>
</reference>
<gene>
    <name evidence="2" type="ORF">ARMGADRAFT_915394</name>
</gene>
<dbReference type="Pfam" id="PF17667">
    <property type="entry name" value="Pkinase_fungal"/>
    <property type="match status" value="1"/>
</dbReference>
<dbReference type="Proteomes" id="UP000217790">
    <property type="component" value="Unassembled WGS sequence"/>
</dbReference>
<name>A0A2H3EDZ2_ARMGA</name>
<evidence type="ECO:0000259" key="1">
    <source>
        <dbReference type="Pfam" id="PF17667"/>
    </source>
</evidence>
<dbReference type="AlphaFoldDB" id="A0A2H3EDZ2"/>
<dbReference type="OrthoDB" id="5569250at2759"/>
<sequence>MTETEKTHWLLNHLPNIFHEQDFKFDDDDSVQKLIAEMINAGKYVGGRAGAYEERVLRITVLEELFPITSLRKDSDYAQVFVDILQCHMWLYDHPKVLHRDISMANIMCRVDSAGNVFGVLNDFVLNSGRGGHAPPSDGYAALHGLRPAQRGEGSWPHLHCYDLEALFYGMLMIFCRHSIINEPQPDGTS</sequence>
<dbReference type="SUPFAM" id="SSF56112">
    <property type="entry name" value="Protein kinase-like (PK-like)"/>
    <property type="match status" value="1"/>
</dbReference>
<evidence type="ECO:0000313" key="2">
    <source>
        <dbReference type="EMBL" id="PBL01803.1"/>
    </source>
</evidence>
<dbReference type="EMBL" id="KZ293645">
    <property type="protein sequence ID" value="PBL01803.1"/>
    <property type="molecule type" value="Genomic_DNA"/>
</dbReference>
<keyword evidence="3" id="KW-1185">Reference proteome</keyword>
<feature type="domain" description="Fungal-type protein kinase" evidence="1">
    <location>
        <begin position="36"/>
        <end position="174"/>
    </location>
</feature>
<accession>A0A2H3EDZ2</accession>
<organism evidence="2 3">
    <name type="scientific">Armillaria gallica</name>
    <name type="common">Bulbous honey fungus</name>
    <name type="synonym">Armillaria bulbosa</name>
    <dbReference type="NCBI Taxonomy" id="47427"/>
    <lineage>
        <taxon>Eukaryota</taxon>
        <taxon>Fungi</taxon>
        <taxon>Dikarya</taxon>
        <taxon>Basidiomycota</taxon>
        <taxon>Agaricomycotina</taxon>
        <taxon>Agaricomycetes</taxon>
        <taxon>Agaricomycetidae</taxon>
        <taxon>Agaricales</taxon>
        <taxon>Marasmiineae</taxon>
        <taxon>Physalacriaceae</taxon>
        <taxon>Armillaria</taxon>
    </lineage>
</organism>
<dbReference type="InterPro" id="IPR040976">
    <property type="entry name" value="Pkinase_fungal"/>
</dbReference>
<protein>
    <recommendedName>
        <fullName evidence="1">Fungal-type protein kinase domain-containing protein</fullName>
    </recommendedName>
</protein>
<evidence type="ECO:0000313" key="3">
    <source>
        <dbReference type="Proteomes" id="UP000217790"/>
    </source>
</evidence>
<dbReference type="InParanoid" id="A0A2H3EDZ2"/>
<proteinExistence type="predicted"/>